<evidence type="ECO:0000313" key="1">
    <source>
        <dbReference type="EMBL" id="MFC5410685.1"/>
    </source>
</evidence>
<name>A0ABW0IDY9_9BACT</name>
<protein>
    <submittedName>
        <fullName evidence="1">Uncharacterized protein</fullName>
    </submittedName>
</protein>
<reference evidence="2" key="1">
    <citation type="journal article" date="2019" name="Int. J. Syst. Evol. Microbiol.">
        <title>The Global Catalogue of Microorganisms (GCM) 10K type strain sequencing project: providing services to taxonomists for standard genome sequencing and annotation.</title>
        <authorList>
            <consortium name="The Broad Institute Genomics Platform"/>
            <consortium name="The Broad Institute Genome Sequencing Center for Infectious Disease"/>
            <person name="Wu L."/>
            <person name="Ma J."/>
        </authorList>
    </citation>
    <scope>NUCLEOTIDE SEQUENCE [LARGE SCALE GENOMIC DNA]</scope>
    <source>
        <strain evidence="2">CCUG 55250</strain>
    </source>
</reference>
<keyword evidence="2" id="KW-1185">Reference proteome</keyword>
<sequence>MIRIRTLISINKLGVPDFFIQPMPAVPRVGEKVDIGNFLDTAPDVYEDLLDQTTVDWIKGGIHEVKDVLWRADNEGYYAVLGFDRWDDLP</sequence>
<evidence type="ECO:0000313" key="2">
    <source>
        <dbReference type="Proteomes" id="UP001596106"/>
    </source>
</evidence>
<dbReference type="EMBL" id="JBHSMA010000004">
    <property type="protein sequence ID" value="MFC5410685.1"/>
    <property type="molecule type" value="Genomic_DNA"/>
</dbReference>
<gene>
    <name evidence="1" type="ORF">ACFPMF_15285</name>
</gene>
<proteinExistence type="predicted"/>
<dbReference type="Proteomes" id="UP001596106">
    <property type="component" value="Unassembled WGS sequence"/>
</dbReference>
<dbReference type="RefSeq" id="WP_379846578.1">
    <property type="nucleotide sequence ID" value="NZ_JBHSMA010000004.1"/>
</dbReference>
<accession>A0ABW0IDY9</accession>
<comment type="caution">
    <text evidence="1">The sequence shown here is derived from an EMBL/GenBank/DDBJ whole genome shotgun (WGS) entry which is preliminary data.</text>
</comment>
<organism evidence="1 2">
    <name type="scientific">Larkinella bovis</name>
    <dbReference type="NCBI Taxonomy" id="683041"/>
    <lineage>
        <taxon>Bacteria</taxon>
        <taxon>Pseudomonadati</taxon>
        <taxon>Bacteroidota</taxon>
        <taxon>Cytophagia</taxon>
        <taxon>Cytophagales</taxon>
        <taxon>Spirosomataceae</taxon>
        <taxon>Larkinella</taxon>
    </lineage>
</organism>